<dbReference type="STRING" id="9402.L5KGY9"/>
<feature type="transmembrane region" description="Helical" evidence="1">
    <location>
        <begin position="164"/>
        <end position="183"/>
    </location>
</feature>
<evidence type="ECO:0000313" key="3">
    <source>
        <dbReference type="EMBL" id="ELK09778.1"/>
    </source>
</evidence>
<reference evidence="4" key="1">
    <citation type="journal article" date="2013" name="Science">
        <title>Comparative analysis of bat genomes provides insight into the evolution of flight and immunity.</title>
        <authorList>
            <person name="Zhang G."/>
            <person name="Cowled C."/>
            <person name="Shi Z."/>
            <person name="Huang Z."/>
            <person name="Bishop-Lilly K.A."/>
            <person name="Fang X."/>
            <person name="Wynne J.W."/>
            <person name="Xiong Z."/>
            <person name="Baker M.L."/>
            <person name="Zhao W."/>
            <person name="Tachedjian M."/>
            <person name="Zhu Y."/>
            <person name="Zhou P."/>
            <person name="Jiang X."/>
            <person name="Ng J."/>
            <person name="Yang L."/>
            <person name="Wu L."/>
            <person name="Xiao J."/>
            <person name="Feng Y."/>
            <person name="Chen Y."/>
            <person name="Sun X."/>
            <person name="Zhang Y."/>
            <person name="Marsh G.A."/>
            <person name="Crameri G."/>
            <person name="Broder C.C."/>
            <person name="Frey K.G."/>
            <person name="Wang L.F."/>
            <person name="Wang J."/>
        </authorList>
    </citation>
    <scope>NUCLEOTIDE SEQUENCE [LARGE SCALE GENOMIC DNA]</scope>
</reference>
<gene>
    <name evidence="3" type="ORF">PAL_GLEAN10007638</name>
</gene>
<sequence length="216" mass="24024">MDKLLVLLLGVFPFVFFHGVGEDLGQLGRGLCFLHTCKSPSALLTLHVLVPQDHHILWLSGCLLSNSTKSEATGSLDTLLEDLMGNGVGLEACGGSGRPLSGFSRERGSYVPDDLYAGPHDSLSPFPLTPFQELEFGEATGQQVPQGLQEEFLWDFCVRMDKCFLLVFILFCFIGGVDLQLLYMECQKFCKNLTYDLNGQTYVQKCCNRDYCNFEP</sequence>
<proteinExistence type="predicted"/>
<keyword evidence="1" id="KW-0472">Membrane</keyword>
<keyword evidence="4" id="KW-1185">Reference proteome</keyword>
<dbReference type="AlphaFoldDB" id="L5KGY9"/>
<feature type="chain" id="PRO_5003969240" evidence="2">
    <location>
        <begin position="18"/>
        <end position="216"/>
    </location>
</feature>
<accession>L5KGY9</accession>
<dbReference type="EMBL" id="KB030791">
    <property type="protein sequence ID" value="ELK09778.1"/>
    <property type="molecule type" value="Genomic_DNA"/>
</dbReference>
<keyword evidence="2" id="KW-0732">Signal</keyword>
<feature type="signal peptide" evidence="2">
    <location>
        <begin position="1"/>
        <end position="17"/>
    </location>
</feature>
<name>L5KGY9_PTEAL</name>
<dbReference type="Proteomes" id="UP000010552">
    <property type="component" value="Unassembled WGS sequence"/>
</dbReference>
<evidence type="ECO:0000256" key="2">
    <source>
        <dbReference type="SAM" id="SignalP"/>
    </source>
</evidence>
<protein>
    <submittedName>
        <fullName evidence="3">Prostate and testis expressed protein 3</fullName>
    </submittedName>
</protein>
<evidence type="ECO:0000313" key="4">
    <source>
        <dbReference type="Proteomes" id="UP000010552"/>
    </source>
</evidence>
<dbReference type="InParanoid" id="L5KGY9"/>
<keyword evidence="1" id="KW-1133">Transmembrane helix</keyword>
<evidence type="ECO:0000256" key="1">
    <source>
        <dbReference type="SAM" id="Phobius"/>
    </source>
</evidence>
<keyword evidence="1" id="KW-0812">Transmembrane</keyword>
<organism evidence="3 4">
    <name type="scientific">Pteropus alecto</name>
    <name type="common">Black flying fox</name>
    <dbReference type="NCBI Taxonomy" id="9402"/>
    <lineage>
        <taxon>Eukaryota</taxon>
        <taxon>Metazoa</taxon>
        <taxon>Chordata</taxon>
        <taxon>Craniata</taxon>
        <taxon>Vertebrata</taxon>
        <taxon>Euteleostomi</taxon>
        <taxon>Mammalia</taxon>
        <taxon>Eutheria</taxon>
        <taxon>Laurasiatheria</taxon>
        <taxon>Chiroptera</taxon>
        <taxon>Yinpterochiroptera</taxon>
        <taxon>Pteropodoidea</taxon>
        <taxon>Pteropodidae</taxon>
        <taxon>Pteropodinae</taxon>
        <taxon>Pteropus</taxon>
    </lineage>
</organism>